<dbReference type="Pfam" id="PF04191">
    <property type="entry name" value="PEMT"/>
    <property type="match status" value="1"/>
</dbReference>
<feature type="compositionally biased region" description="Low complexity" evidence="5">
    <location>
        <begin position="425"/>
        <end position="448"/>
    </location>
</feature>
<evidence type="ECO:0000256" key="3">
    <source>
        <dbReference type="ARBA" id="ARBA00022989"/>
    </source>
</evidence>
<keyword evidence="3 6" id="KW-1133">Transmembrane helix</keyword>
<dbReference type="InterPro" id="IPR007318">
    <property type="entry name" value="Phopholipid_MeTrfase"/>
</dbReference>
<proteinExistence type="predicted"/>
<dbReference type="EMBL" id="JAFEUC010000007">
    <property type="protein sequence ID" value="MBM7077877.1"/>
    <property type="molecule type" value="Genomic_DNA"/>
</dbReference>
<feature type="transmembrane region" description="Helical" evidence="6">
    <location>
        <begin position="128"/>
        <end position="149"/>
    </location>
</feature>
<reference evidence="7 8" key="1">
    <citation type="submission" date="2021-02" db="EMBL/GenBank/DDBJ databases">
        <authorList>
            <person name="Ra J.-S."/>
        </authorList>
    </citation>
    <scope>NUCLEOTIDE SEQUENCE [LARGE SCALE GENOMIC DNA]</scope>
    <source>
        <strain evidence="7 8">MMS20-R1-14</strain>
    </source>
</reference>
<evidence type="ECO:0000256" key="4">
    <source>
        <dbReference type="ARBA" id="ARBA00023136"/>
    </source>
</evidence>
<feature type="transmembrane region" description="Helical" evidence="6">
    <location>
        <begin position="102"/>
        <end position="122"/>
    </location>
</feature>
<dbReference type="Gene3D" id="1.20.120.1630">
    <property type="match status" value="1"/>
</dbReference>
<keyword evidence="8" id="KW-1185">Reference proteome</keyword>
<evidence type="ECO:0000313" key="8">
    <source>
        <dbReference type="Proteomes" id="UP001518872"/>
    </source>
</evidence>
<evidence type="ECO:0000256" key="5">
    <source>
        <dbReference type="SAM" id="MobiDB-lite"/>
    </source>
</evidence>
<feature type="transmembrane region" description="Helical" evidence="6">
    <location>
        <begin position="34"/>
        <end position="53"/>
    </location>
</feature>
<gene>
    <name evidence="7" type="ORF">JQX11_16240</name>
</gene>
<dbReference type="RefSeq" id="WP_204925793.1">
    <property type="nucleotide sequence ID" value="NZ_JAFEUC010000007.1"/>
</dbReference>
<keyword evidence="4 6" id="KW-0472">Membrane</keyword>
<name>A0ABS2IU73_9ACTN</name>
<sequence length="460" mass="49067">MIVARYLSLAVPLLALLAAARVDRSRAGVDRSRAGRAGALLAFLATGIGIAALDEVARRTGWYTFTPVQGSYRGLPVDLWIGWAVLWGPLPVLLRRSLPLPVALGLLLWVDAVAMPALHPLVRLGPDWLVGELVGLLVVALPAQLLGRWCADRRHLAARTLLQVGVFTALLLWFVPSLAFEVGDGSWATVTELPRPVLLLLAQVALVLAAPALAAVREFVTHGGGTPYPWDPPVRLVTTGPYAYLANPMQTCAVALVLLTAALTRSSALVLAAVVAVAFSVAVARPHEEHDLADRHGDAWRAYRRQVRNWWPRGRPYHVGPAAVLFLDDACGPCAATWRFVARRRPVGLLVRPAAEADGVLWRAAYIDGGRSERGVAAVARALGHLHLGWAVVGWILRLPGVGWLAQLVTDAMITPPHPAGPRGGRCPAPSSASWTAPSPPSVRTVSPVCPPAPSPRPPG</sequence>
<feature type="compositionally biased region" description="Pro residues" evidence="5">
    <location>
        <begin position="449"/>
        <end position="460"/>
    </location>
</feature>
<feature type="transmembrane region" description="Helical" evidence="6">
    <location>
        <begin position="161"/>
        <end position="180"/>
    </location>
</feature>
<accession>A0ABS2IU73</accession>
<comment type="caution">
    <text evidence="7">The sequence shown here is derived from an EMBL/GenBank/DDBJ whole genome shotgun (WGS) entry which is preliminary data.</text>
</comment>
<protein>
    <submittedName>
        <fullName evidence="7">Isoprenylcysteine carboxylmethyltransferase family protein</fullName>
    </submittedName>
</protein>
<keyword evidence="2 6" id="KW-0812">Transmembrane</keyword>
<evidence type="ECO:0000256" key="6">
    <source>
        <dbReference type="SAM" id="Phobius"/>
    </source>
</evidence>
<feature type="transmembrane region" description="Helical" evidence="6">
    <location>
        <begin position="200"/>
        <end position="220"/>
    </location>
</feature>
<evidence type="ECO:0000256" key="1">
    <source>
        <dbReference type="ARBA" id="ARBA00004127"/>
    </source>
</evidence>
<organism evidence="7 8">
    <name type="scientific">Micromonospora humida</name>
    <dbReference type="NCBI Taxonomy" id="2809018"/>
    <lineage>
        <taxon>Bacteria</taxon>
        <taxon>Bacillati</taxon>
        <taxon>Actinomycetota</taxon>
        <taxon>Actinomycetes</taxon>
        <taxon>Micromonosporales</taxon>
        <taxon>Micromonosporaceae</taxon>
        <taxon>Micromonospora</taxon>
    </lineage>
</organism>
<evidence type="ECO:0000256" key="2">
    <source>
        <dbReference type="ARBA" id="ARBA00022692"/>
    </source>
</evidence>
<evidence type="ECO:0000313" key="7">
    <source>
        <dbReference type="EMBL" id="MBM7077877.1"/>
    </source>
</evidence>
<dbReference type="Proteomes" id="UP001518872">
    <property type="component" value="Unassembled WGS sequence"/>
</dbReference>
<comment type="subcellular location">
    <subcellularLocation>
        <location evidence="1">Endomembrane system</location>
        <topology evidence="1">Multi-pass membrane protein</topology>
    </subcellularLocation>
</comment>
<feature type="region of interest" description="Disordered" evidence="5">
    <location>
        <begin position="417"/>
        <end position="460"/>
    </location>
</feature>